<feature type="transmembrane region" description="Helical" evidence="8">
    <location>
        <begin position="767"/>
        <end position="796"/>
    </location>
</feature>
<keyword evidence="9" id="KW-1185">Reference proteome</keyword>
<evidence type="ECO:0000256" key="8">
    <source>
        <dbReference type="SAM" id="Phobius"/>
    </source>
</evidence>
<feature type="transmembrane region" description="Helical" evidence="8">
    <location>
        <begin position="162"/>
        <end position="188"/>
    </location>
</feature>
<evidence type="ECO:0000256" key="1">
    <source>
        <dbReference type="ARBA" id="ARBA00004651"/>
    </source>
</evidence>
<feature type="transmembrane region" description="Helical" evidence="8">
    <location>
        <begin position="361"/>
        <end position="379"/>
    </location>
</feature>
<evidence type="ECO:0000256" key="5">
    <source>
        <dbReference type="ARBA" id="ARBA00022989"/>
    </source>
</evidence>
<keyword evidence="7" id="KW-0675">Receptor</keyword>
<feature type="transmembrane region" description="Helical" evidence="8">
    <location>
        <begin position="45"/>
        <end position="65"/>
    </location>
</feature>
<feature type="transmembrane region" description="Helical" evidence="8">
    <location>
        <begin position="841"/>
        <end position="863"/>
    </location>
</feature>
<name>A0ABM1NBT7_NICVS</name>
<dbReference type="GeneID" id="108567973"/>
<evidence type="ECO:0000256" key="7">
    <source>
        <dbReference type="ARBA" id="ARBA00023170"/>
    </source>
</evidence>
<sequence>MMESLHWSLSGVITFGQIFALFPITGIYKCNPCDLEFSWTNWKTIYSLIAVLGNLFIIFTVFYEMVRIGTDLYIASVFVFHFCKICITLSFLYLAKHWPRLMREWMAIERHFKTYGSIKITNKIRILSITLLTFTTAQYIVFQITRFTVSERCAEHDTIKHFYTIVMFPYVFEVFSYSIWIAVFLQIIDVFSAIAWSYVDLIIMILSSALALRFKQITDKLEVMAESKIIYERSWKILREDYNKLCRLCKCLDNAISYVVLMSFGSNLFFILIQLFNSLRPMKTNLDKFYFFFSFGFLIMRTIFVSIYAASVNDESKKPISILSSVPSHVYNLEIRRFIQQISFNSIAITGRNFFSVTRGLILSIAGAIVTYELVLIQFNEQLLRAEAENPTDIFKKWQMLVSKGTQSRASNIQQSLRGVLIVANIFSLIPISGVIRNTNLRFRCLSAKVLYSLSNILITSFILSVAFYHSITYDTDFPQIVEDIFYVSSIVTSILFLHLARNWPKLITKWSRVDASMAYKYGFLKNLDLRIKLTMITFLTLATVPVNIDSNKPKKEIMDLEIYKRIFSGIRKRTRVSLMIHENTTENLQISFRWILLLSQFFGILPFQGVMRSSGDNLSFKLASFKVFFSCTIFAMHIFMATMSVFDMINDGIDFRSLNVTMIYVPGLLIHLMFFKLALRWPSLMKAWCELETSMRKYGYPKRLSRTINIQIVFIVLASLIEYSFSVWSSFYAICETLEKGQSPLKEMTETMYSFVLQYTGYSTTFAVFLLAANFVCMFIWNFMDLFIMILSGALSERYSQITRRIKIATDWNTGQEVFWKSIREDYNEVTKLFRKLESCISSIVLLSFSINLYYILVQLFQSLHQKHNGVESLYFFLSFGLLLLRTVAVALFAAKVNEESKQPLQYLTLVPSEIYSVEVERLMIQICHDPIALTGYRLFYITRGLIFTIAGTIVTYELFLFQFNISATFYK</sequence>
<protein>
    <submittedName>
        <fullName evidence="10">Uncharacterized protein LOC108567973</fullName>
    </submittedName>
</protein>
<dbReference type="PANTHER" id="PTHR21421">
    <property type="entry name" value="GUSTATORY RECEPTOR"/>
    <property type="match status" value="1"/>
</dbReference>
<keyword evidence="3" id="KW-1003">Cell membrane</keyword>
<reference evidence="10" key="1">
    <citation type="submission" date="2025-08" db="UniProtKB">
        <authorList>
            <consortium name="RefSeq"/>
        </authorList>
    </citation>
    <scope>IDENTIFICATION</scope>
    <source>
        <tissue evidence="10">Whole Larva</tissue>
    </source>
</reference>
<feature type="transmembrane region" description="Helical" evidence="8">
    <location>
        <begin position="713"/>
        <end position="735"/>
    </location>
</feature>
<feature type="transmembrane region" description="Helical" evidence="8">
    <location>
        <begin position="289"/>
        <end position="310"/>
    </location>
</feature>
<evidence type="ECO:0000256" key="4">
    <source>
        <dbReference type="ARBA" id="ARBA00022692"/>
    </source>
</evidence>
<comment type="subcellular location">
    <subcellularLocation>
        <location evidence="1">Cell membrane</location>
        <topology evidence="1">Multi-pass membrane protein</topology>
    </subcellularLocation>
</comment>
<feature type="transmembrane region" description="Helical" evidence="8">
    <location>
        <begin position="124"/>
        <end position="142"/>
    </location>
</feature>
<dbReference type="Pfam" id="PF06151">
    <property type="entry name" value="Trehalose_recp"/>
    <property type="match status" value="3"/>
</dbReference>
<feature type="transmembrane region" description="Helical" evidence="8">
    <location>
        <begin position="484"/>
        <end position="501"/>
    </location>
</feature>
<gene>
    <name evidence="10" type="primary">LOC108567973</name>
</gene>
<dbReference type="RefSeq" id="XP_017784287.1">
    <property type="nucleotide sequence ID" value="XM_017928798.1"/>
</dbReference>
<evidence type="ECO:0000256" key="2">
    <source>
        <dbReference type="ARBA" id="ARBA00005327"/>
    </source>
</evidence>
<evidence type="ECO:0000313" key="9">
    <source>
        <dbReference type="Proteomes" id="UP000695000"/>
    </source>
</evidence>
<feature type="transmembrane region" description="Helical" evidence="8">
    <location>
        <begin position="947"/>
        <end position="967"/>
    </location>
</feature>
<organism evidence="9 10">
    <name type="scientific">Nicrophorus vespilloides</name>
    <name type="common">Boreal carrion beetle</name>
    <dbReference type="NCBI Taxonomy" id="110193"/>
    <lineage>
        <taxon>Eukaryota</taxon>
        <taxon>Metazoa</taxon>
        <taxon>Ecdysozoa</taxon>
        <taxon>Arthropoda</taxon>
        <taxon>Hexapoda</taxon>
        <taxon>Insecta</taxon>
        <taxon>Pterygota</taxon>
        <taxon>Neoptera</taxon>
        <taxon>Endopterygota</taxon>
        <taxon>Coleoptera</taxon>
        <taxon>Polyphaga</taxon>
        <taxon>Staphyliniformia</taxon>
        <taxon>Silphidae</taxon>
        <taxon>Nicrophorinae</taxon>
        <taxon>Nicrophorus</taxon>
    </lineage>
</organism>
<feature type="transmembrane region" description="Helical" evidence="8">
    <location>
        <begin position="255"/>
        <end position="277"/>
    </location>
</feature>
<feature type="transmembrane region" description="Helical" evidence="8">
    <location>
        <begin position="7"/>
        <end position="25"/>
    </location>
</feature>
<feature type="transmembrane region" description="Helical" evidence="8">
    <location>
        <begin position="624"/>
        <end position="647"/>
    </location>
</feature>
<feature type="transmembrane region" description="Helical" evidence="8">
    <location>
        <begin position="194"/>
        <end position="214"/>
    </location>
</feature>
<evidence type="ECO:0000256" key="3">
    <source>
        <dbReference type="ARBA" id="ARBA00022475"/>
    </source>
</evidence>
<feature type="transmembrane region" description="Helical" evidence="8">
    <location>
        <begin position="72"/>
        <end position="95"/>
    </location>
</feature>
<keyword evidence="5 8" id="KW-1133">Transmembrane helix</keyword>
<dbReference type="InterPro" id="IPR009318">
    <property type="entry name" value="Gustatory_rcpt"/>
</dbReference>
<accession>A0ABM1NBT7</accession>
<keyword evidence="4 8" id="KW-0812">Transmembrane</keyword>
<feature type="transmembrane region" description="Helical" evidence="8">
    <location>
        <begin position="450"/>
        <end position="472"/>
    </location>
</feature>
<dbReference type="Proteomes" id="UP000695000">
    <property type="component" value="Unplaced"/>
</dbReference>
<proteinExistence type="inferred from homology"/>
<feature type="transmembrane region" description="Helical" evidence="8">
    <location>
        <begin position="875"/>
        <end position="896"/>
    </location>
</feature>
<comment type="similarity">
    <text evidence="2">Belongs to the insect chemoreceptor superfamily. Gustatory receptor (GR) family. Gr5a subfamily.</text>
</comment>
<feature type="transmembrane region" description="Helical" evidence="8">
    <location>
        <begin position="659"/>
        <end position="680"/>
    </location>
</feature>
<evidence type="ECO:0000256" key="6">
    <source>
        <dbReference type="ARBA" id="ARBA00023136"/>
    </source>
</evidence>
<dbReference type="PANTHER" id="PTHR21421:SF29">
    <property type="entry name" value="GUSTATORY RECEPTOR 5A FOR TREHALOSE-RELATED"/>
    <property type="match status" value="1"/>
</dbReference>
<keyword evidence="6 8" id="KW-0472">Membrane</keyword>
<evidence type="ECO:0000313" key="10">
    <source>
        <dbReference type="RefSeq" id="XP_017784287.1"/>
    </source>
</evidence>
<feature type="transmembrane region" description="Helical" evidence="8">
    <location>
        <begin position="419"/>
        <end position="438"/>
    </location>
</feature>